<keyword evidence="1" id="KW-0802">TPR repeat</keyword>
<feature type="domain" description="NB-ARC" evidence="2">
    <location>
        <begin position="229"/>
        <end position="398"/>
    </location>
</feature>
<dbReference type="Gene3D" id="1.25.40.10">
    <property type="entry name" value="Tetratricopeptide repeat domain"/>
    <property type="match status" value="2"/>
</dbReference>
<dbReference type="SMART" id="SM00028">
    <property type="entry name" value="TPR"/>
    <property type="match status" value="4"/>
</dbReference>
<dbReference type="Proteomes" id="UP000235371">
    <property type="component" value="Unassembled WGS sequence"/>
</dbReference>
<evidence type="ECO:0000259" key="3">
    <source>
        <dbReference type="Pfam" id="PF25000"/>
    </source>
</evidence>
<evidence type="ECO:0000256" key="1">
    <source>
        <dbReference type="PROSITE-ProRule" id="PRU00339"/>
    </source>
</evidence>
<sequence>MVRDTESAWIKAQDTYLASLTPSQIRSIRSITTQSELLNTTKEYRRRYSSGGFAKLLDRVNPFLAQLTSFSNIIKIFVSSDPNFAALVWGSVALVLEKCLPRFHLYLAEYGSRPLTESLKTGLVQYYTELIGLCQDLVSILSNSAIKNFFLAAYPCRAFHRNSEARLHRLEDLRSWVDIEAAIAAQAERKSEHQELLKLVKPLRMVSVPDCFQNLPHIRNTKFYGREPELQRLSTHLLQPQQHPSTLLACGLYGIGGSGKSQLALEFAYRNLACYNAVFWISGETELKLAESFAAPAFALGVAGEYMQQLTQVRDIFKDWLYSSSREAIRPMRWLLVFDNVEDPVLLNPYWPKGAKGTIIVTTRNTEVARLYPAFKIEVQPFSNVDSRKFLIKIVYEDAEEDYDPNSADIASADHVASALGHLPLALDLVGSYTASRGMTLPRFQEVHGEYDRKFIFQNPASLHWDAQAYQRSLNSTFTFNLEFMDSSTRLLIDLVAFLDPDGVPTPLFHPKLRERKTYNLDFNLPIPQALLSSPLEEPATLEQAISYLRQASLIKRSQLKDRLICHRLVQTSILNAMPSARKTECFQRAVFLLNASFPEQINGVALWNQWRDCEDYNMHVSSLLEKYLWYKENLDPPILLCEIARRCTWFLYERAQYRDAEVILDRACSILEEAMTRNVHPGFGKYYVAWLTSDLYNTRGAIAYEKNGKDHGLHWFEKTKALRQSVSRPGNIYDDLWIMLSDGNIANSLISAGRPEEALPLLEELIASTAFEDNKDLYFANICCCYQEVGKLDEAIEVGKKALELTVKNHGSQSLKAAIDYFNIGSAYLKQGKHEKAFDKLFDCLKIRQSQMPTHYYTGLTNHKIGVIMRERGDLDLAITFFREALRILRQSELQAGACARTSFALATVLDLTGDFEGALNAREFGESQILQLPDIVEEERKKLDRREVEFDKFVLFCHR</sequence>
<dbReference type="GO" id="GO:0043531">
    <property type="term" value="F:ADP binding"/>
    <property type="evidence" value="ECO:0007669"/>
    <property type="project" value="InterPro"/>
</dbReference>
<dbReference type="SUPFAM" id="SSF48452">
    <property type="entry name" value="TPR-like"/>
    <property type="match status" value="1"/>
</dbReference>
<organism evidence="4 5">
    <name type="scientific">Hyaloscypha bicolor E</name>
    <dbReference type="NCBI Taxonomy" id="1095630"/>
    <lineage>
        <taxon>Eukaryota</taxon>
        <taxon>Fungi</taxon>
        <taxon>Dikarya</taxon>
        <taxon>Ascomycota</taxon>
        <taxon>Pezizomycotina</taxon>
        <taxon>Leotiomycetes</taxon>
        <taxon>Helotiales</taxon>
        <taxon>Hyaloscyphaceae</taxon>
        <taxon>Hyaloscypha</taxon>
        <taxon>Hyaloscypha bicolor</taxon>
    </lineage>
</organism>
<evidence type="ECO:0000313" key="4">
    <source>
        <dbReference type="EMBL" id="PMD49473.1"/>
    </source>
</evidence>
<dbReference type="Pfam" id="PF00931">
    <property type="entry name" value="NB-ARC"/>
    <property type="match status" value="1"/>
</dbReference>
<dbReference type="InterPro" id="IPR056681">
    <property type="entry name" value="DUF7779"/>
</dbReference>
<protein>
    <submittedName>
        <fullName evidence="4">Uncharacterized protein</fullName>
    </submittedName>
</protein>
<dbReference type="Gene3D" id="3.40.50.300">
    <property type="entry name" value="P-loop containing nucleotide triphosphate hydrolases"/>
    <property type="match status" value="1"/>
</dbReference>
<accession>A0A2J6SFD9</accession>
<dbReference type="EMBL" id="KZ613921">
    <property type="protein sequence ID" value="PMD49473.1"/>
    <property type="molecule type" value="Genomic_DNA"/>
</dbReference>
<proteinExistence type="predicted"/>
<dbReference type="PANTHER" id="PTHR35205">
    <property type="entry name" value="NB-ARC AND TPR DOMAIN PROTEIN"/>
    <property type="match status" value="1"/>
</dbReference>
<name>A0A2J6SFD9_9HELO</name>
<feature type="repeat" description="TPR" evidence="1">
    <location>
        <begin position="819"/>
        <end position="852"/>
    </location>
</feature>
<dbReference type="InterPro" id="IPR019734">
    <property type="entry name" value="TPR_rpt"/>
</dbReference>
<evidence type="ECO:0000313" key="5">
    <source>
        <dbReference type="Proteomes" id="UP000235371"/>
    </source>
</evidence>
<dbReference type="InterPro" id="IPR002182">
    <property type="entry name" value="NB-ARC"/>
</dbReference>
<dbReference type="PROSITE" id="PS50005">
    <property type="entry name" value="TPR"/>
    <property type="match status" value="1"/>
</dbReference>
<evidence type="ECO:0000259" key="2">
    <source>
        <dbReference type="Pfam" id="PF00931"/>
    </source>
</evidence>
<dbReference type="RefSeq" id="XP_024726377.1">
    <property type="nucleotide sequence ID" value="XM_024878870.1"/>
</dbReference>
<dbReference type="Pfam" id="PF25000">
    <property type="entry name" value="DUF7779"/>
    <property type="match status" value="1"/>
</dbReference>
<reference evidence="4 5" key="1">
    <citation type="submission" date="2016-04" db="EMBL/GenBank/DDBJ databases">
        <title>A degradative enzymes factory behind the ericoid mycorrhizal symbiosis.</title>
        <authorList>
            <consortium name="DOE Joint Genome Institute"/>
            <person name="Martino E."/>
            <person name="Morin E."/>
            <person name="Grelet G."/>
            <person name="Kuo A."/>
            <person name="Kohler A."/>
            <person name="Daghino S."/>
            <person name="Barry K."/>
            <person name="Choi C."/>
            <person name="Cichocki N."/>
            <person name="Clum A."/>
            <person name="Copeland A."/>
            <person name="Hainaut M."/>
            <person name="Haridas S."/>
            <person name="Labutti K."/>
            <person name="Lindquist E."/>
            <person name="Lipzen A."/>
            <person name="Khouja H.-R."/>
            <person name="Murat C."/>
            <person name="Ohm R."/>
            <person name="Olson A."/>
            <person name="Spatafora J."/>
            <person name="Veneault-Fourrey C."/>
            <person name="Henrissat B."/>
            <person name="Grigoriev I."/>
            <person name="Martin F."/>
            <person name="Perotto S."/>
        </authorList>
    </citation>
    <scope>NUCLEOTIDE SEQUENCE [LARGE SCALE GENOMIC DNA]</scope>
    <source>
        <strain evidence="4 5">E</strain>
    </source>
</reference>
<dbReference type="InterPro" id="IPR027417">
    <property type="entry name" value="P-loop_NTPase"/>
</dbReference>
<dbReference type="Pfam" id="PF13424">
    <property type="entry name" value="TPR_12"/>
    <property type="match status" value="1"/>
</dbReference>
<dbReference type="InterPro" id="IPR011990">
    <property type="entry name" value="TPR-like_helical_dom_sf"/>
</dbReference>
<dbReference type="OrthoDB" id="6161812at2759"/>
<dbReference type="AlphaFoldDB" id="A0A2J6SFD9"/>
<keyword evidence="5" id="KW-1185">Reference proteome</keyword>
<dbReference type="PANTHER" id="PTHR35205:SF1">
    <property type="entry name" value="ZU5 DOMAIN-CONTAINING PROTEIN"/>
    <property type="match status" value="1"/>
</dbReference>
<dbReference type="SUPFAM" id="SSF52540">
    <property type="entry name" value="P-loop containing nucleoside triphosphate hydrolases"/>
    <property type="match status" value="1"/>
</dbReference>
<dbReference type="GeneID" id="36586947"/>
<gene>
    <name evidence="4" type="ORF">K444DRAFT_605690</name>
</gene>
<dbReference type="InParanoid" id="A0A2J6SFD9"/>
<feature type="domain" description="DUF7779" evidence="3">
    <location>
        <begin position="482"/>
        <end position="582"/>
    </location>
</feature>
<dbReference type="PRINTS" id="PR00364">
    <property type="entry name" value="DISEASERSIST"/>
</dbReference>